<feature type="region of interest" description="Disordered" evidence="3">
    <location>
        <begin position="138"/>
        <end position="167"/>
    </location>
</feature>
<dbReference type="EMBL" id="GEDV01006984">
    <property type="protein sequence ID" value="JAP81573.1"/>
    <property type="molecule type" value="Transcribed_RNA"/>
</dbReference>
<organism evidence="4">
    <name type="scientific">Rhipicephalus appendiculatus</name>
    <name type="common">Brown ear tick</name>
    <dbReference type="NCBI Taxonomy" id="34631"/>
    <lineage>
        <taxon>Eukaryota</taxon>
        <taxon>Metazoa</taxon>
        <taxon>Ecdysozoa</taxon>
        <taxon>Arthropoda</taxon>
        <taxon>Chelicerata</taxon>
        <taxon>Arachnida</taxon>
        <taxon>Acari</taxon>
        <taxon>Parasitiformes</taxon>
        <taxon>Ixodida</taxon>
        <taxon>Ixodoidea</taxon>
        <taxon>Ixodidae</taxon>
        <taxon>Rhipicephalinae</taxon>
        <taxon>Rhipicephalus</taxon>
        <taxon>Rhipicephalus</taxon>
    </lineage>
</organism>
<dbReference type="SUPFAM" id="SSF82657">
    <property type="entry name" value="BolA-like"/>
    <property type="match status" value="1"/>
</dbReference>
<dbReference type="PANTHER" id="PTHR46229">
    <property type="entry name" value="BOLA TRANSCRIPTION REGULATOR"/>
    <property type="match status" value="1"/>
</dbReference>
<dbReference type="GO" id="GO:1990229">
    <property type="term" value="C:iron-sulfur cluster assembly complex"/>
    <property type="evidence" value="ECO:0007669"/>
    <property type="project" value="UniProtKB-ARBA"/>
</dbReference>
<evidence type="ECO:0000256" key="1">
    <source>
        <dbReference type="ARBA" id="ARBA00005578"/>
    </source>
</evidence>
<name>A0A131YQN6_RHIAP</name>
<proteinExistence type="inferred from homology"/>
<feature type="compositionally biased region" description="Polar residues" evidence="3">
    <location>
        <begin position="138"/>
        <end position="150"/>
    </location>
</feature>
<dbReference type="FunFam" id="3.30.300.90:FF:000001">
    <property type="entry name" value="Transcriptional regulator BolA"/>
    <property type="match status" value="1"/>
</dbReference>
<dbReference type="PANTHER" id="PTHR46229:SF2">
    <property type="entry name" value="BOLA-LIKE PROTEIN 1"/>
    <property type="match status" value="1"/>
</dbReference>
<comment type="similarity">
    <text evidence="1 2">Belongs to the BolA/IbaG family.</text>
</comment>
<dbReference type="GO" id="GO:0005739">
    <property type="term" value="C:mitochondrion"/>
    <property type="evidence" value="ECO:0007669"/>
    <property type="project" value="TreeGrafter"/>
</dbReference>
<evidence type="ECO:0000256" key="2">
    <source>
        <dbReference type="RuleBase" id="RU003860"/>
    </source>
</evidence>
<accession>A0A131YQN6</accession>
<dbReference type="InterPro" id="IPR050961">
    <property type="entry name" value="BolA/IbaG_stress_morph_reg"/>
</dbReference>
<sequence length="167" mass="18545">MLTAASYSRDRVQCRYVCTEETSSLISHCAPTVMQRCIVFARRKLPTCGVTCSATRAASTKPTESKILKKLKEALNPQELLVENESHMHNVPKGSETHFRVTVVSSAFEGKSLVQQHAMVYAALKEELKNPVHALAVETSTPDKWQSKTGKSPPCLGGMKRENREKE</sequence>
<dbReference type="InterPro" id="IPR002634">
    <property type="entry name" value="BolA"/>
</dbReference>
<evidence type="ECO:0000313" key="4">
    <source>
        <dbReference type="EMBL" id="JAP81573.1"/>
    </source>
</evidence>
<reference evidence="4" key="1">
    <citation type="journal article" date="2016" name="Ticks Tick Borne Dis.">
        <title>De novo assembly and annotation of the salivary gland transcriptome of Rhipicephalus appendiculatus male and female ticks during blood feeding.</title>
        <authorList>
            <person name="de Castro M.H."/>
            <person name="de Klerk D."/>
            <person name="Pienaar R."/>
            <person name="Latif A.A."/>
            <person name="Rees D.J."/>
            <person name="Mans B.J."/>
        </authorList>
    </citation>
    <scope>NUCLEOTIDE SEQUENCE</scope>
    <source>
        <tissue evidence="4">Salivary glands</tissue>
    </source>
</reference>
<dbReference type="InterPro" id="IPR036065">
    <property type="entry name" value="BolA-like_sf"/>
</dbReference>
<dbReference type="Gene3D" id="3.30.300.90">
    <property type="entry name" value="BolA-like"/>
    <property type="match status" value="1"/>
</dbReference>
<dbReference type="Pfam" id="PF01722">
    <property type="entry name" value="BolA"/>
    <property type="match status" value="1"/>
</dbReference>
<evidence type="ECO:0000256" key="3">
    <source>
        <dbReference type="SAM" id="MobiDB-lite"/>
    </source>
</evidence>
<dbReference type="AlphaFoldDB" id="A0A131YQN6"/>
<protein>
    <submittedName>
        <fullName evidence="4">Stress induced protein uvi31</fullName>
    </submittedName>
</protein>